<dbReference type="InterPro" id="IPR011037">
    <property type="entry name" value="Pyrv_Knase-like_insert_dom_sf"/>
</dbReference>
<dbReference type="RefSeq" id="WP_124800169.1">
    <property type="nucleotide sequence ID" value="NZ_CP034170.1"/>
</dbReference>
<evidence type="ECO:0008006" key="3">
    <source>
        <dbReference type="Google" id="ProtNLM"/>
    </source>
</evidence>
<dbReference type="Proteomes" id="UP000268084">
    <property type="component" value="Chromosome"/>
</dbReference>
<dbReference type="OrthoDB" id="5187953at2"/>
<dbReference type="AlphaFoldDB" id="A0A3G8ZR24"/>
<reference evidence="1 2" key="1">
    <citation type="submission" date="2018-11" db="EMBL/GenBank/DDBJ databases">
        <authorList>
            <person name="Da X."/>
        </authorList>
    </citation>
    <scope>NUCLEOTIDE SEQUENCE [LARGE SCALE GENOMIC DNA]</scope>
    <source>
        <strain evidence="1 2">S14-144</strain>
    </source>
</reference>
<dbReference type="SUPFAM" id="SSF50800">
    <property type="entry name" value="PK beta-barrel domain-like"/>
    <property type="match status" value="1"/>
</dbReference>
<reference evidence="1 2" key="2">
    <citation type="submission" date="2018-12" db="EMBL/GenBank/DDBJ databases">
        <title>Nakamurella antarcticus sp. nov., isolated from Antarctica South Shetland Islands soil.</title>
        <authorList>
            <person name="Peng F."/>
        </authorList>
    </citation>
    <scope>NUCLEOTIDE SEQUENCE [LARGE SCALE GENOMIC DNA]</scope>
    <source>
        <strain evidence="1 2">S14-144</strain>
    </source>
</reference>
<protein>
    <recommendedName>
        <fullName evidence="3">MOSC domain-containing protein</fullName>
    </recommendedName>
</protein>
<sequence>MKLLGTIVRLQVQREPLKVGKAPLREFRTDSLVPVARLLATTAGVVGVTLDGEHVLDVHHQDHPRTRDRRGTAGFTIMSVGDYRWLESAYGLQQADQAAGNTILIDAEEPLAFRDFSAGLIVRTEGGDLDLDQVRVADPCVEFSRFCMGLRPDSVIDGPVLHTLSELDHGRRGYRGQVAGEGLIAVGDRVFAR</sequence>
<dbReference type="EMBL" id="CP034170">
    <property type="protein sequence ID" value="AZI59265.1"/>
    <property type="molecule type" value="Genomic_DNA"/>
</dbReference>
<proteinExistence type="predicted"/>
<evidence type="ECO:0000313" key="1">
    <source>
        <dbReference type="EMBL" id="AZI59265.1"/>
    </source>
</evidence>
<keyword evidence="2" id="KW-1185">Reference proteome</keyword>
<evidence type="ECO:0000313" key="2">
    <source>
        <dbReference type="Proteomes" id="UP000268084"/>
    </source>
</evidence>
<name>A0A3G8ZR24_9ACTN</name>
<dbReference type="KEGG" id="nak:EH165_15085"/>
<accession>A0A3G8ZR24</accession>
<gene>
    <name evidence="1" type="ORF">EH165_15085</name>
</gene>
<organism evidence="1 2">
    <name type="scientific">Nakamurella antarctica</name>
    <dbReference type="NCBI Taxonomy" id="1902245"/>
    <lineage>
        <taxon>Bacteria</taxon>
        <taxon>Bacillati</taxon>
        <taxon>Actinomycetota</taxon>
        <taxon>Actinomycetes</taxon>
        <taxon>Nakamurellales</taxon>
        <taxon>Nakamurellaceae</taxon>
        <taxon>Nakamurella</taxon>
    </lineage>
</organism>